<accession>A0A8J7NIP5</accession>
<dbReference type="GO" id="GO:0003676">
    <property type="term" value="F:nucleic acid binding"/>
    <property type="evidence" value="ECO:0007669"/>
    <property type="project" value="InterPro"/>
</dbReference>
<dbReference type="PANTHER" id="PTHR46486:SF1">
    <property type="entry name" value="CCHC-TYPE DOMAIN-CONTAINING PROTEIN"/>
    <property type="match status" value="1"/>
</dbReference>
<proteinExistence type="predicted"/>
<dbReference type="Gene3D" id="4.10.60.10">
    <property type="entry name" value="Zinc finger, CCHC-type"/>
    <property type="match status" value="1"/>
</dbReference>
<name>A0A8J7NIP5_ATRSP</name>
<evidence type="ECO:0000256" key="1">
    <source>
        <dbReference type="PROSITE-ProRule" id="PRU00047"/>
    </source>
</evidence>
<dbReference type="GO" id="GO:0008270">
    <property type="term" value="F:zinc ion binding"/>
    <property type="evidence" value="ECO:0007669"/>
    <property type="project" value="UniProtKB-KW"/>
</dbReference>
<dbReference type="PANTHER" id="PTHR46486">
    <property type="entry name" value="CCHC-TYPE DOMAIN-CONTAINING PROTEIN"/>
    <property type="match status" value="1"/>
</dbReference>
<feature type="non-terminal residue" evidence="3">
    <location>
        <position position="1"/>
    </location>
</feature>
<evidence type="ECO:0000313" key="3">
    <source>
        <dbReference type="EMBL" id="MBN3312610.1"/>
    </source>
</evidence>
<dbReference type="PROSITE" id="PS50158">
    <property type="entry name" value="ZF_CCHC"/>
    <property type="match status" value="1"/>
</dbReference>
<dbReference type="AlphaFoldDB" id="A0A8J7NIP5"/>
<sequence length="219" mass="26014">MYKRASVRVTNKKKENCLRDYEVLGCYNDNFRMVIVHLYDPFIGDDDVTAFLLRHVSVMGQPEKIVDSRYIWTGKRKYFGFQQGLLFYQNQPQFCRKCCNFGHHVAECRENVCTICDETGHVARECRKKVCTLCVWKDTCSRAASGETYKWHGNMTQAHLEWTERRRRLGRKWVWLQLMREHKRSSFSSKQGTVQLVTIWTTKTLQCRKRQKAIRNLGK</sequence>
<keyword evidence="1" id="KW-0862">Zinc</keyword>
<dbReference type="SMART" id="SM00343">
    <property type="entry name" value="ZnF_C2HC"/>
    <property type="match status" value="2"/>
</dbReference>
<evidence type="ECO:0000259" key="2">
    <source>
        <dbReference type="PROSITE" id="PS50158"/>
    </source>
</evidence>
<gene>
    <name evidence="3" type="primary">Zcchc3_85</name>
    <name evidence="3" type="ORF">GTO95_0004931</name>
</gene>
<feature type="domain" description="CCHC-type" evidence="2">
    <location>
        <begin position="113"/>
        <end position="128"/>
    </location>
</feature>
<dbReference type="SUPFAM" id="SSF57756">
    <property type="entry name" value="Retrovirus zinc finger-like domains"/>
    <property type="match status" value="1"/>
</dbReference>
<reference evidence="3" key="1">
    <citation type="journal article" date="2021" name="Cell">
        <title>Tracing the genetic footprints of vertebrate landing in non-teleost ray-finned fishes.</title>
        <authorList>
            <person name="Bi X."/>
            <person name="Wang K."/>
            <person name="Yang L."/>
            <person name="Pan H."/>
            <person name="Jiang H."/>
            <person name="Wei Q."/>
            <person name="Fang M."/>
            <person name="Yu H."/>
            <person name="Zhu C."/>
            <person name="Cai Y."/>
            <person name="He Y."/>
            <person name="Gan X."/>
            <person name="Zeng H."/>
            <person name="Yu D."/>
            <person name="Zhu Y."/>
            <person name="Jiang H."/>
            <person name="Qiu Q."/>
            <person name="Yang H."/>
            <person name="Zhang Y.E."/>
            <person name="Wang W."/>
            <person name="Zhu M."/>
            <person name="He S."/>
            <person name="Zhang G."/>
        </authorList>
    </citation>
    <scope>NUCLEOTIDE SEQUENCE</scope>
    <source>
        <strain evidence="3">Allg_001</strain>
    </source>
</reference>
<dbReference type="Pfam" id="PF00098">
    <property type="entry name" value="zf-CCHC"/>
    <property type="match status" value="1"/>
</dbReference>
<dbReference type="InterPro" id="IPR057811">
    <property type="entry name" value="RBD_ZCCHC3_2nd"/>
</dbReference>
<protein>
    <submittedName>
        <fullName evidence="3">ZCHC3 protein</fullName>
    </submittedName>
</protein>
<feature type="non-terminal residue" evidence="3">
    <location>
        <position position="219"/>
    </location>
</feature>
<dbReference type="EMBL" id="JAAWVO010006682">
    <property type="protein sequence ID" value="MBN3312610.1"/>
    <property type="molecule type" value="Genomic_DNA"/>
</dbReference>
<organism evidence="3 4">
    <name type="scientific">Atractosteus spatula</name>
    <name type="common">Alligator gar</name>
    <name type="synonym">Lepisosteus spatula</name>
    <dbReference type="NCBI Taxonomy" id="7917"/>
    <lineage>
        <taxon>Eukaryota</taxon>
        <taxon>Metazoa</taxon>
        <taxon>Chordata</taxon>
        <taxon>Craniata</taxon>
        <taxon>Vertebrata</taxon>
        <taxon>Euteleostomi</taxon>
        <taxon>Actinopterygii</taxon>
        <taxon>Neopterygii</taxon>
        <taxon>Holostei</taxon>
        <taxon>Semionotiformes</taxon>
        <taxon>Lepisosteidae</taxon>
        <taxon>Atractosteus</taxon>
    </lineage>
</organism>
<comment type="caution">
    <text evidence="3">The sequence shown here is derived from an EMBL/GenBank/DDBJ whole genome shotgun (WGS) entry which is preliminary data.</text>
</comment>
<dbReference type="Pfam" id="PF23058">
    <property type="entry name" value="RBD_ZCCHC3_2nd"/>
    <property type="match status" value="1"/>
</dbReference>
<keyword evidence="1" id="KW-0863">Zinc-finger</keyword>
<dbReference type="InterPro" id="IPR001878">
    <property type="entry name" value="Znf_CCHC"/>
</dbReference>
<dbReference type="InterPro" id="IPR036875">
    <property type="entry name" value="Znf_CCHC_sf"/>
</dbReference>
<keyword evidence="4" id="KW-1185">Reference proteome</keyword>
<evidence type="ECO:0000313" key="4">
    <source>
        <dbReference type="Proteomes" id="UP000736164"/>
    </source>
</evidence>
<keyword evidence="1" id="KW-0479">Metal-binding</keyword>
<dbReference type="Proteomes" id="UP000736164">
    <property type="component" value="Unassembled WGS sequence"/>
</dbReference>